<dbReference type="InterPro" id="IPR027379">
    <property type="entry name" value="CLS_N"/>
</dbReference>
<evidence type="ECO:0000256" key="5">
    <source>
        <dbReference type="ARBA" id="ARBA00023136"/>
    </source>
</evidence>
<protein>
    <recommendedName>
        <fullName evidence="8">Cardiolipin synthase N-terminal domain-containing protein</fullName>
    </recommendedName>
</protein>
<dbReference type="GO" id="GO:0005886">
    <property type="term" value="C:plasma membrane"/>
    <property type="evidence" value="ECO:0007669"/>
    <property type="project" value="UniProtKB-SubCell"/>
</dbReference>
<gene>
    <name evidence="9" type="ORF">CTRI78_v010274</name>
</gene>
<comment type="caution">
    <text evidence="9">The sequence shown here is derived from an EMBL/GenBank/DDBJ whole genome shotgun (WGS) entry which is preliminary data.</text>
</comment>
<feature type="signal peptide" evidence="7">
    <location>
        <begin position="1"/>
        <end position="22"/>
    </location>
</feature>
<evidence type="ECO:0000313" key="10">
    <source>
        <dbReference type="Proteomes" id="UP000295703"/>
    </source>
</evidence>
<evidence type="ECO:0000256" key="4">
    <source>
        <dbReference type="ARBA" id="ARBA00022989"/>
    </source>
</evidence>
<reference evidence="9 10" key="1">
    <citation type="submission" date="2018-12" db="EMBL/GenBank/DDBJ databases">
        <title>Genome sequence and assembly of Colletotrichum trifolii.</title>
        <authorList>
            <person name="Gan P."/>
            <person name="Shirasu K."/>
        </authorList>
    </citation>
    <scope>NUCLEOTIDE SEQUENCE [LARGE SCALE GENOMIC DNA]</scope>
    <source>
        <strain evidence="9 10">543-2</strain>
    </source>
</reference>
<evidence type="ECO:0000256" key="3">
    <source>
        <dbReference type="ARBA" id="ARBA00022692"/>
    </source>
</evidence>
<evidence type="ECO:0000256" key="1">
    <source>
        <dbReference type="ARBA" id="ARBA00004651"/>
    </source>
</evidence>
<evidence type="ECO:0000259" key="8">
    <source>
        <dbReference type="Pfam" id="PF13396"/>
    </source>
</evidence>
<feature type="domain" description="Cardiolipin synthase N-terminal" evidence="8">
    <location>
        <begin position="52"/>
        <end position="92"/>
    </location>
</feature>
<feature type="chain" id="PRO_5020867448" description="Cardiolipin synthase N-terminal domain-containing protein" evidence="7">
    <location>
        <begin position="23"/>
        <end position="104"/>
    </location>
</feature>
<keyword evidence="3 6" id="KW-0812">Transmembrane</keyword>
<proteinExistence type="predicted"/>
<dbReference type="EMBL" id="RYZW01000159">
    <property type="protein sequence ID" value="TDZ40524.1"/>
    <property type="molecule type" value="Genomic_DNA"/>
</dbReference>
<keyword evidence="10" id="KW-1185">Reference proteome</keyword>
<name>A0A4R8QUJ7_COLTR</name>
<organism evidence="9 10">
    <name type="scientific">Colletotrichum trifolii</name>
    <dbReference type="NCBI Taxonomy" id="5466"/>
    <lineage>
        <taxon>Eukaryota</taxon>
        <taxon>Fungi</taxon>
        <taxon>Dikarya</taxon>
        <taxon>Ascomycota</taxon>
        <taxon>Pezizomycotina</taxon>
        <taxon>Sordariomycetes</taxon>
        <taxon>Hypocreomycetidae</taxon>
        <taxon>Glomerellales</taxon>
        <taxon>Glomerellaceae</taxon>
        <taxon>Colletotrichum</taxon>
        <taxon>Colletotrichum orbiculare species complex</taxon>
    </lineage>
</organism>
<evidence type="ECO:0000313" key="9">
    <source>
        <dbReference type="EMBL" id="TDZ40524.1"/>
    </source>
</evidence>
<keyword evidence="7" id="KW-0732">Signal</keyword>
<accession>A0A4R8QUJ7</accession>
<feature type="transmembrane region" description="Helical" evidence="6">
    <location>
        <begin position="73"/>
        <end position="92"/>
    </location>
</feature>
<comment type="subcellular location">
    <subcellularLocation>
        <location evidence="1">Cell membrane</location>
        <topology evidence="1">Multi-pass membrane protein</topology>
    </subcellularLocation>
</comment>
<dbReference type="AlphaFoldDB" id="A0A4R8QUJ7"/>
<keyword evidence="5 6" id="KW-0472">Membrane</keyword>
<evidence type="ECO:0000256" key="2">
    <source>
        <dbReference type="ARBA" id="ARBA00022475"/>
    </source>
</evidence>
<keyword evidence="4 6" id="KW-1133">Transmembrane helix</keyword>
<evidence type="ECO:0000256" key="6">
    <source>
        <dbReference type="SAM" id="Phobius"/>
    </source>
</evidence>
<sequence length="104" mass="11515">MSSTRLLPAFAFQLCLAGLAAAAPIADPVVGGSGNAWKYGVTGGIFGLTVMILDVIVFVEVLRSTRPWRRKALWCLFVFFFPIIGVLLYWFLSIKEHKRPAVSR</sequence>
<dbReference type="Proteomes" id="UP000295703">
    <property type="component" value="Unassembled WGS sequence"/>
</dbReference>
<keyword evidence="2" id="KW-1003">Cell membrane</keyword>
<dbReference type="Pfam" id="PF13396">
    <property type="entry name" value="PLDc_N"/>
    <property type="match status" value="1"/>
</dbReference>
<feature type="transmembrane region" description="Helical" evidence="6">
    <location>
        <begin position="38"/>
        <end position="61"/>
    </location>
</feature>
<evidence type="ECO:0000256" key="7">
    <source>
        <dbReference type="SAM" id="SignalP"/>
    </source>
</evidence>